<evidence type="ECO:0000256" key="1">
    <source>
        <dbReference type="SAM" id="MobiDB-lite"/>
    </source>
</evidence>
<dbReference type="Proteomes" id="UP001234989">
    <property type="component" value="Chromosome 12"/>
</dbReference>
<protein>
    <submittedName>
        <fullName evidence="2">Uncharacterized protein</fullName>
    </submittedName>
</protein>
<proteinExistence type="predicted"/>
<dbReference type="EMBL" id="CP133623">
    <property type="protein sequence ID" value="WMV58678.1"/>
    <property type="molecule type" value="Genomic_DNA"/>
</dbReference>
<feature type="compositionally biased region" description="Basic and acidic residues" evidence="1">
    <location>
        <begin position="78"/>
        <end position="92"/>
    </location>
</feature>
<sequence>MLKVITTLGIKVYSMDNEIQKLKSKAISQSHDYKHAEICQSKDTKHPELERDVGILQKTHNDCFNAAAGTSKTVRKQVQQDRQRDKRQRQEDNNEQVATR</sequence>
<name>A0AAF0V8L5_SOLVR</name>
<accession>A0AAF0V8L5</accession>
<evidence type="ECO:0000313" key="2">
    <source>
        <dbReference type="EMBL" id="WMV58678.1"/>
    </source>
</evidence>
<gene>
    <name evidence="2" type="ORF">MTR67_052063</name>
</gene>
<dbReference type="AlphaFoldDB" id="A0AAF0V8L5"/>
<feature type="region of interest" description="Disordered" evidence="1">
    <location>
        <begin position="67"/>
        <end position="100"/>
    </location>
</feature>
<organism evidence="2 3">
    <name type="scientific">Solanum verrucosum</name>
    <dbReference type="NCBI Taxonomy" id="315347"/>
    <lineage>
        <taxon>Eukaryota</taxon>
        <taxon>Viridiplantae</taxon>
        <taxon>Streptophyta</taxon>
        <taxon>Embryophyta</taxon>
        <taxon>Tracheophyta</taxon>
        <taxon>Spermatophyta</taxon>
        <taxon>Magnoliopsida</taxon>
        <taxon>eudicotyledons</taxon>
        <taxon>Gunneridae</taxon>
        <taxon>Pentapetalae</taxon>
        <taxon>asterids</taxon>
        <taxon>lamiids</taxon>
        <taxon>Solanales</taxon>
        <taxon>Solanaceae</taxon>
        <taxon>Solanoideae</taxon>
        <taxon>Solaneae</taxon>
        <taxon>Solanum</taxon>
    </lineage>
</organism>
<keyword evidence="3" id="KW-1185">Reference proteome</keyword>
<evidence type="ECO:0000313" key="3">
    <source>
        <dbReference type="Proteomes" id="UP001234989"/>
    </source>
</evidence>
<reference evidence="2" key="1">
    <citation type="submission" date="2023-08" db="EMBL/GenBank/DDBJ databases">
        <title>A de novo genome assembly of Solanum verrucosum Schlechtendal, a Mexican diploid species geographically isolated from the other diploid A-genome species in potato relatives.</title>
        <authorList>
            <person name="Hosaka K."/>
        </authorList>
    </citation>
    <scope>NUCLEOTIDE SEQUENCE</scope>
    <source>
        <tissue evidence="2">Young leaves</tissue>
    </source>
</reference>